<dbReference type="eggNOG" id="COG2114">
    <property type="taxonomic scope" value="Bacteria"/>
</dbReference>
<evidence type="ECO:0000313" key="2">
    <source>
        <dbReference type="EMBL" id="ACN14302.1"/>
    </source>
</evidence>
<dbReference type="AlphaFoldDB" id="C0QLZ6"/>
<keyword evidence="2" id="KW-0456">Lyase</keyword>
<dbReference type="Proteomes" id="UP000000442">
    <property type="component" value="Chromosome"/>
</dbReference>
<accession>C0QLZ6</accession>
<dbReference type="Pfam" id="PF00211">
    <property type="entry name" value="Guanylate_cyc"/>
    <property type="match status" value="1"/>
</dbReference>
<dbReference type="PANTHER" id="PTHR43081">
    <property type="entry name" value="ADENYLATE CYCLASE, TERMINAL-DIFFERENTIATION SPECIFIC-RELATED"/>
    <property type="match status" value="1"/>
</dbReference>
<dbReference type="GO" id="GO:0035556">
    <property type="term" value="P:intracellular signal transduction"/>
    <property type="evidence" value="ECO:0007669"/>
    <property type="project" value="InterPro"/>
</dbReference>
<dbReference type="GO" id="GO:0004016">
    <property type="term" value="F:adenylate cyclase activity"/>
    <property type="evidence" value="ECO:0007669"/>
    <property type="project" value="UniProtKB-EC"/>
</dbReference>
<dbReference type="SUPFAM" id="SSF55073">
    <property type="entry name" value="Nucleotide cyclase"/>
    <property type="match status" value="1"/>
</dbReference>
<dbReference type="PROSITE" id="PS50125">
    <property type="entry name" value="GUANYLATE_CYCLASE_2"/>
    <property type="match status" value="1"/>
</dbReference>
<dbReference type="PANTHER" id="PTHR43081:SF1">
    <property type="entry name" value="ADENYLATE CYCLASE, TERMINAL-DIFFERENTIATION SPECIFIC"/>
    <property type="match status" value="1"/>
</dbReference>
<dbReference type="SMART" id="SM00044">
    <property type="entry name" value="CYCc"/>
    <property type="match status" value="1"/>
</dbReference>
<keyword evidence="3" id="KW-1185">Reference proteome</keyword>
<organism evidence="2 3">
    <name type="scientific">Desulforapulum autotrophicum (strain ATCC 43914 / DSM 3382 / VKM B-1955 / HRM2)</name>
    <name type="common">Desulfobacterium autotrophicum</name>
    <dbReference type="NCBI Taxonomy" id="177437"/>
    <lineage>
        <taxon>Bacteria</taxon>
        <taxon>Pseudomonadati</taxon>
        <taxon>Thermodesulfobacteriota</taxon>
        <taxon>Desulfobacteria</taxon>
        <taxon>Desulfobacterales</taxon>
        <taxon>Desulfobacteraceae</taxon>
        <taxon>Desulforapulum</taxon>
    </lineage>
</organism>
<feature type="domain" description="Guanylate cyclase" evidence="1">
    <location>
        <begin position="229"/>
        <end position="360"/>
    </location>
</feature>
<dbReference type="OrthoDB" id="9806735at2"/>
<dbReference type="KEGG" id="dat:HRM2_11900"/>
<dbReference type="GO" id="GO:0009190">
    <property type="term" value="P:cyclic nucleotide biosynthetic process"/>
    <property type="evidence" value="ECO:0007669"/>
    <property type="project" value="InterPro"/>
</dbReference>
<dbReference type="EC" id="4.6.1.1" evidence="2"/>
<name>C0QLZ6_DESAH</name>
<sequence length="416" mass="47019">MKDDFVGVNDLNESQLDQFRKTFLAIQKKYETKIYELSILKEMVESMKSIDLKDQDLIWRMQLDCLVKYKNLSGAIFYIIEDFQNKEEKYIYSGFEDPIDGSVFKNIDAFKIAVGEKRATIVENLAENGAVKGLEGGLYALPVVSGENLYGVLILLTNDKDGFKKNDGLFYSIVCGHLMNIVAFRRFYFGKIKEEKQILQLSRFFSKNVVHEILKSGVPRLGGERKKACAIFVDLRGFTTLSEKIGSEEVVNILNNFFSCMIPIVFKNRGTLDKLMGDCIMAIFGAPIDDIRCSYNAVKTALEMFLAFRDFKQDHGGLYNSLQMTVGINTGELVAGFIGSENHLNYTVIGDTVNSAQRLQSLAKTNQIYLSSTVFDEIKDDLDELKNIRSVALLGEIKLKGKKNVLNVYRIIPETC</sequence>
<dbReference type="RefSeq" id="WP_015903091.1">
    <property type="nucleotide sequence ID" value="NC_012108.1"/>
</dbReference>
<dbReference type="EMBL" id="CP001087">
    <property type="protein sequence ID" value="ACN14302.1"/>
    <property type="molecule type" value="Genomic_DNA"/>
</dbReference>
<dbReference type="Gene3D" id="3.30.70.1230">
    <property type="entry name" value="Nucleotide cyclase"/>
    <property type="match status" value="1"/>
</dbReference>
<evidence type="ECO:0000259" key="1">
    <source>
        <dbReference type="PROSITE" id="PS50125"/>
    </source>
</evidence>
<dbReference type="CDD" id="cd07302">
    <property type="entry name" value="CHD"/>
    <property type="match status" value="1"/>
</dbReference>
<dbReference type="InterPro" id="IPR050697">
    <property type="entry name" value="Adenylyl/Guanylyl_Cyclase_3/4"/>
</dbReference>
<dbReference type="HOGENOM" id="CLU_660090_0_0_7"/>
<dbReference type="InterPro" id="IPR001054">
    <property type="entry name" value="A/G_cyclase"/>
</dbReference>
<reference evidence="2 3" key="1">
    <citation type="journal article" date="2009" name="Environ. Microbiol.">
        <title>Genome sequence of Desulfobacterium autotrophicum HRM2, a marine sulfate reducer oxidizing organic carbon completely to carbon dioxide.</title>
        <authorList>
            <person name="Strittmatter A.W."/>
            <person name="Liesegang H."/>
            <person name="Rabus R."/>
            <person name="Decker I."/>
            <person name="Amann J."/>
            <person name="Andres S."/>
            <person name="Henne A."/>
            <person name="Fricke W.F."/>
            <person name="Martinez-Arias R."/>
            <person name="Bartels D."/>
            <person name="Goesmann A."/>
            <person name="Krause L."/>
            <person name="Puehler A."/>
            <person name="Klenk H.P."/>
            <person name="Richter M."/>
            <person name="Schuler M."/>
            <person name="Gloeckner F.O."/>
            <person name="Meyerdierks A."/>
            <person name="Gottschalk G."/>
            <person name="Amann R."/>
        </authorList>
    </citation>
    <scope>NUCLEOTIDE SEQUENCE [LARGE SCALE GENOMIC DNA]</scope>
    <source>
        <strain evidence="3">ATCC 43914 / DSM 3382 / HRM2</strain>
    </source>
</reference>
<protein>
    <submittedName>
        <fullName evidence="2">Adenylate cyclase family protein</fullName>
        <ecNumber evidence="2">4.6.1.1</ecNumber>
    </submittedName>
</protein>
<dbReference type="STRING" id="177437.HRM2_11900"/>
<evidence type="ECO:0000313" key="3">
    <source>
        <dbReference type="Proteomes" id="UP000000442"/>
    </source>
</evidence>
<proteinExistence type="predicted"/>
<dbReference type="InterPro" id="IPR029787">
    <property type="entry name" value="Nucleotide_cyclase"/>
</dbReference>
<gene>
    <name evidence="2" type="ordered locus">HRM2_11900</name>
</gene>